<reference evidence="2" key="1">
    <citation type="journal article" date="2007" name="PLoS ONE">
        <title>The first genome sequence of an elite grapevine cultivar (Pinot noir Vitis vinifera L.): coping with a highly heterozygous genome.</title>
        <authorList>
            <person name="Velasco R."/>
            <person name="Zharkikh A."/>
            <person name="Troggio M."/>
            <person name="Cartwright D.A."/>
            <person name="Cestaro A."/>
            <person name="Pruss D."/>
            <person name="Pindo M."/>
            <person name="FitzGerald L.M."/>
            <person name="Vezzulli S."/>
            <person name="Reid J."/>
            <person name="Malacarne G."/>
            <person name="Iliev D."/>
            <person name="Coppola G."/>
            <person name="Wardell B."/>
            <person name="Micheletti D."/>
            <person name="Macalma T."/>
            <person name="Facci M."/>
            <person name="Mitchell J.T."/>
            <person name="Perazzolli M."/>
            <person name="Eldredge G."/>
            <person name="Gatto P."/>
            <person name="Oyzerski R."/>
            <person name="Moretto M."/>
            <person name="Gutin N."/>
            <person name="Stefanini M."/>
            <person name="Chen Y."/>
            <person name="Segala C."/>
            <person name="Davenport C."/>
            <person name="Dematte L."/>
            <person name="Mraz A."/>
            <person name="Battilana J."/>
            <person name="Stormo K."/>
            <person name="Costa F."/>
            <person name="Tao Q."/>
            <person name="Si-Ammour A."/>
            <person name="Harkins T."/>
            <person name="Lackey A."/>
            <person name="Perbost C."/>
            <person name="Taillon B."/>
            <person name="Stella A."/>
            <person name="Solovyev V."/>
            <person name="Fawcett J.A."/>
            <person name="Sterck L."/>
            <person name="Vandepoele K."/>
            <person name="Grando S.M."/>
            <person name="Toppo S."/>
            <person name="Moser C."/>
            <person name="Lanchbury J."/>
            <person name="Bogden R."/>
            <person name="Skolnick M."/>
            <person name="Sgaramella V."/>
            <person name="Bhatnagar S.K."/>
            <person name="Fontana P."/>
            <person name="Gutin A."/>
            <person name="Van de Peer Y."/>
            <person name="Salamini F."/>
            <person name="Viola R."/>
        </authorList>
    </citation>
    <scope>NUCLEOTIDE SEQUENCE</scope>
</reference>
<proteinExistence type="predicted"/>
<organism evidence="2">
    <name type="scientific">Vitis vinifera</name>
    <name type="common">Grape</name>
    <dbReference type="NCBI Taxonomy" id="29760"/>
    <lineage>
        <taxon>Eukaryota</taxon>
        <taxon>Viridiplantae</taxon>
        <taxon>Streptophyta</taxon>
        <taxon>Embryophyta</taxon>
        <taxon>Tracheophyta</taxon>
        <taxon>Spermatophyta</taxon>
        <taxon>Magnoliopsida</taxon>
        <taxon>eudicotyledons</taxon>
        <taxon>Gunneridae</taxon>
        <taxon>Pentapetalae</taxon>
        <taxon>rosids</taxon>
        <taxon>Vitales</taxon>
        <taxon>Vitaceae</taxon>
        <taxon>Viteae</taxon>
        <taxon>Vitis</taxon>
    </lineage>
</organism>
<evidence type="ECO:0000256" key="1">
    <source>
        <dbReference type="SAM" id="MobiDB-lite"/>
    </source>
</evidence>
<accession>A5AGJ6</accession>
<dbReference type="AlphaFoldDB" id="A5AGJ6"/>
<dbReference type="EMBL" id="AM426253">
    <property type="protein sequence ID" value="CAN71262.1"/>
    <property type="molecule type" value="Genomic_DNA"/>
</dbReference>
<evidence type="ECO:0000313" key="2">
    <source>
        <dbReference type="EMBL" id="CAN71262.1"/>
    </source>
</evidence>
<feature type="region of interest" description="Disordered" evidence="1">
    <location>
        <begin position="119"/>
        <end position="160"/>
    </location>
</feature>
<gene>
    <name evidence="2" type="ORF">VITISV_014447</name>
</gene>
<protein>
    <submittedName>
        <fullName evidence="2">Uncharacterized protein</fullName>
    </submittedName>
</protein>
<sequence length="221" mass="24017">MDVSLESKSLPTVGNSRKSYLQVTSQKLARGGLQGEFGDLDIKYLKQNISRCRSEISGSFKRNSVALCKNGCPGNLNCRLRMLSGGRNFGYEISGEGGMSAGLNSSPGGMSYAARRYPEQLHPDSPRGHAARSLSGFPQGEAHNTREHHTPDNSISYPDMLSGSLTNVSKPCYSPYSPPSDGVSGRPVRTSFAWIPKNSPQSWIALVIKKLSKHQNITQID</sequence>
<name>A5AGJ6_VITVI</name>